<evidence type="ECO:0000313" key="5">
    <source>
        <dbReference type="EMBL" id="UUP16857.1"/>
    </source>
</evidence>
<gene>
    <name evidence="5" type="primary">modA</name>
    <name evidence="5" type="ORF">NTH_01305</name>
</gene>
<protein>
    <submittedName>
        <fullName evidence="5">Molybdate-binding periplasmic protein</fullName>
    </submittedName>
</protein>
<name>A0ABY5MJA0_9HYPH</name>
<dbReference type="PANTHER" id="PTHR30632:SF17">
    <property type="entry name" value="MOLYBDATE-BINDING PROTEIN MODA"/>
    <property type="match status" value="1"/>
</dbReference>
<accession>A0ABY5MJA0</accession>
<dbReference type="Proteomes" id="UP001342418">
    <property type="component" value="Chromosome"/>
</dbReference>
<keyword evidence="2" id="KW-0479">Metal-binding</keyword>
<dbReference type="Gene3D" id="3.40.190.10">
    <property type="entry name" value="Periplasmic binding protein-like II"/>
    <property type="match status" value="2"/>
</dbReference>
<dbReference type="InterPro" id="IPR005950">
    <property type="entry name" value="ModA"/>
</dbReference>
<feature type="signal peptide" evidence="4">
    <location>
        <begin position="1"/>
        <end position="23"/>
    </location>
</feature>
<evidence type="ECO:0000256" key="3">
    <source>
        <dbReference type="ARBA" id="ARBA00022729"/>
    </source>
</evidence>
<dbReference type="PANTHER" id="PTHR30632">
    <property type="entry name" value="MOLYBDATE-BINDING PERIPLASMIC PROTEIN"/>
    <property type="match status" value="1"/>
</dbReference>
<dbReference type="RefSeq" id="WP_338529253.1">
    <property type="nucleotide sequence ID" value="NZ_CP030941.1"/>
</dbReference>
<sequence>MRKPLAVVMAMFSMLAAAPAGFAADRITVFAAASMKEAIDAAAEAYERTGDAEIVVSFAASSVLARQIEAGAPADVFISANQDWMDRLEEAGFLRAPSRRDIAGNELVIVTAGPMPKMADPRVLLGRGRFVMGDPGHVPAGIYAKAALECLGLWETLRNDAVFAENVRVALEFARRGEVTAAIVYGSDQKAVSDDLARVHTFAADCHPPIVYPAAATGKAAAAAEGFLDFLSGAEGQAIFARYGFAPAAKGQVHE</sequence>
<dbReference type="InterPro" id="IPR050682">
    <property type="entry name" value="ModA/WtpA"/>
</dbReference>
<proteinExistence type="inferred from homology"/>
<organism evidence="5 6">
    <name type="scientific">Nitratireductor thuwali</name>
    <dbReference type="NCBI Taxonomy" id="2267699"/>
    <lineage>
        <taxon>Bacteria</taxon>
        <taxon>Pseudomonadati</taxon>
        <taxon>Pseudomonadota</taxon>
        <taxon>Alphaproteobacteria</taxon>
        <taxon>Hyphomicrobiales</taxon>
        <taxon>Phyllobacteriaceae</taxon>
        <taxon>Nitratireductor</taxon>
    </lineage>
</organism>
<evidence type="ECO:0000256" key="2">
    <source>
        <dbReference type="ARBA" id="ARBA00022723"/>
    </source>
</evidence>
<evidence type="ECO:0000313" key="6">
    <source>
        <dbReference type="Proteomes" id="UP001342418"/>
    </source>
</evidence>
<dbReference type="Pfam" id="PF13531">
    <property type="entry name" value="SBP_bac_11"/>
    <property type="match status" value="1"/>
</dbReference>
<evidence type="ECO:0000256" key="1">
    <source>
        <dbReference type="ARBA" id="ARBA00009175"/>
    </source>
</evidence>
<comment type="similarity">
    <text evidence="1">Belongs to the bacterial solute-binding protein ModA family.</text>
</comment>
<keyword evidence="3 4" id="KW-0732">Signal</keyword>
<dbReference type="SUPFAM" id="SSF53850">
    <property type="entry name" value="Periplasmic binding protein-like II"/>
    <property type="match status" value="1"/>
</dbReference>
<dbReference type="NCBIfam" id="TIGR01256">
    <property type="entry name" value="modA"/>
    <property type="match status" value="1"/>
</dbReference>
<keyword evidence="6" id="KW-1185">Reference proteome</keyword>
<evidence type="ECO:0000256" key="4">
    <source>
        <dbReference type="SAM" id="SignalP"/>
    </source>
</evidence>
<reference evidence="5 6" key="1">
    <citation type="submission" date="2018-07" db="EMBL/GenBank/DDBJ databases">
        <title>Genome sequence of Nitratireductor thuwali#1536.</title>
        <authorList>
            <person name="Michoud G."/>
            <person name="Merlino G."/>
            <person name="Sefrji F.O."/>
            <person name="Daffonchio D."/>
        </authorList>
    </citation>
    <scope>NUCLEOTIDE SEQUENCE [LARGE SCALE GENOMIC DNA]</scope>
    <source>
        <strain evidence="6">Nit1536</strain>
    </source>
</reference>
<dbReference type="EMBL" id="CP030941">
    <property type="protein sequence ID" value="UUP16857.1"/>
    <property type="molecule type" value="Genomic_DNA"/>
</dbReference>
<dbReference type="PIRSF" id="PIRSF004846">
    <property type="entry name" value="ModA"/>
    <property type="match status" value="1"/>
</dbReference>
<feature type="chain" id="PRO_5045896994" evidence="4">
    <location>
        <begin position="24"/>
        <end position="255"/>
    </location>
</feature>